<dbReference type="PANTHER" id="PTHR43649:SF29">
    <property type="entry name" value="OSMOPROTECTIVE COMPOUNDS-BINDING PROTEIN GGTB"/>
    <property type="match status" value="1"/>
</dbReference>
<sequence>MKKSLAMLLTAILATSVVSGCAKTEPNQTADSNNKPAANSEAQDGKKVKVRLMAYNQESIRKSYLEFLKEKLPNIEVEFQFVALDQFNSVLNTQLASKEGPDLIETGGETTLLASAGYLLDLTDQDFISNYVDTGFQAYTLKDKIYATPLQSWFEGIYYNKAIFKENGLTPPQTFDEWMQIHKTLKDKGIKPQSMGAASWEPMMKQSMGMVLNEFYSKQESKGFDDKFNAGEVLLADNWSKALTEWKKIIDQGYLDSKMLGMDYDQALDEFATGKSAMWQSGPWALETIKQKNPDLELGMFPFPGVEKGTGWMIGGPGSALAINKDSKNVEAALEVLRVTATPEAQQALIADNVGSSFVKGVEVDLGEEFADSSAAFEAGHVYGPWLYWLGGNPIVESYGKALQEVLSGMKTTDQALQDADQTAKTIRDSM</sequence>
<comment type="similarity">
    <text evidence="1">Belongs to the bacterial solute-binding protein 1 family.</text>
</comment>
<dbReference type="InterPro" id="IPR050490">
    <property type="entry name" value="Bact_solute-bd_prot1"/>
</dbReference>
<evidence type="ECO:0000313" key="5">
    <source>
        <dbReference type="EMBL" id="GGH36822.1"/>
    </source>
</evidence>
<keyword evidence="6" id="KW-1185">Reference proteome</keyword>
<dbReference type="Gene3D" id="3.40.190.10">
    <property type="entry name" value="Periplasmic binding protein-like II"/>
    <property type="match status" value="2"/>
</dbReference>
<protein>
    <submittedName>
        <fullName evidence="5">Multiple sugar-binding protein</fullName>
    </submittedName>
</protein>
<keyword evidence="4" id="KW-0732">Signal</keyword>
<evidence type="ECO:0000256" key="2">
    <source>
        <dbReference type="ARBA" id="ARBA00022448"/>
    </source>
</evidence>
<accession>A0ABQ1YTU5</accession>
<gene>
    <name evidence="5" type="primary">msmE</name>
    <name evidence="5" type="ORF">GCM10008013_43940</name>
</gene>
<dbReference type="Proteomes" id="UP000659344">
    <property type="component" value="Unassembled WGS sequence"/>
</dbReference>
<feature type="chain" id="PRO_5045553244" evidence="4">
    <location>
        <begin position="23"/>
        <end position="431"/>
    </location>
</feature>
<dbReference type="Pfam" id="PF01547">
    <property type="entry name" value="SBP_bac_1"/>
    <property type="match status" value="1"/>
</dbReference>
<comment type="caution">
    <text evidence="5">The sequence shown here is derived from an EMBL/GenBank/DDBJ whole genome shotgun (WGS) entry which is preliminary data.</text>
</comment>
<name>A0ABQ1YTU5_9BACL</name>
<proteinExistence type="inferred from homology"/>
<feature type="signal peptide" evidence="4">
    <location>
        <begin position="1"/>
        <end position="22"/>
    </location>
</feature>
<dbReference type="EMBL" id="BMFT01000004">
    <property type="protein sequence ID" value="GGH36822.1"/>
    <property type="molecule type" value="Genomic_DNA"/>
</dbReference>
<evidence type="ECO:0000256" key="3">
    <source>
        <dbReference type="SAM" id="MobiDB-lite"/>
    </source>
</evidence>
<dbReference type="PANTHER" id="PTHR43649">
    <property type="entry name" value="ARABINOSE-BINDING PROTEIN-RELATED"/>
    <property type="match status" value="1"/>
</dbReference>
<dbReference type="RefSeq" id="WP_188542025.1">
    <property type="nucleotide sequence ID" value="NZ_BMFT01000004.1"/>
</dbReference>
<dbReference type="PROSITE" id="PS51257">
    <property type="entry name" value="PROKAR_LIPOPROTEIN"/>
    <property type="match status" value="1"/>
</dbReference>
<evidence type="ECO:0000256" key="4">
    <source>
        <dbReference type="SAM" id="SignalP"/>
    </source>
</evidence>
<dbReference type="SUPFAM" id="SSF53850">
    <property type="entry name" value="Periplasmic binding protein-like II"/>
    <property type="match status" value="1"/>
</dbReference>
<evidence type="ECO:0000313" key="6">
    <source>
        <dbReference type="Proteomes" id="UP000659344"/>
    </source>
</evidence>
<dbReference type="InterPro" id="IPR006059">
    <property type="entry name" value="SBP"/>
</dbReference>
<feature type="compositionally biased region" description="Polar residues" evidence="3">
    <location>
        <begin position="25"/>
        <end position="42"/>
    </location>
</feature>
<reference evidence="6" key="1">
    <citation type="journal article" date="2019" name="Int. J. Syst. Evol. Microbiol.">
        <title>The Global Catalogue of Microorganisms (GCM) 10K type strain sequencing project: providing services to taxonomists for standard genome sequencing and annotation.</title>
        <authorList>
            <consortium name="The Broad Institute Genomics Platform"/>
            <consortium name="The Broad Institute Genome Sequencing Center for Infectious Disease"/>
            <person name="Wu L."/>
            <person name="Ma J."/>
        </authorList>
    </citation>
    <scope>NUCLEOTIDE SEQUENCE [LARGE SCALE GENOMIC DNA]</scope>
    <source>
        <strain evidence="6">CGMCC 1.12769</strain>
    </source>
</reference>
<evidence type="ECO:0000256" key="1">
    <source>
        <dbReference type="ARBA" id="ARBA00008520"/>
    </source>
</evidence>
<organism evidence="5 6">
    <name type="scientific">Paenibacillus segetis</name>
    <dbReference type="NCBI Taxonomy" id="1325360"/>
    <lineage>
        <taxon>Bacteria</taxon>
        <taxon>Bacillati</taxon>
        <taxon>Bacillota</taxon>
        <taxon>Bacilli</taxon>
        <taxon>Bacillales</taxon>
        <taxon>Paenibacillaceae</taxon>
        <taxon>Paenibacillus</taxon>
    </lineage>
</organism>
<keyword evidence="2" id="KW-0813">Transport</keyword>
<feature type="region of interest" description="Disordered" evidence="3">
    <location>
        <begin position="25"/>
        <end position="44"/>
    </location>
</feature>